<evidence type="ECO:0000313" key="1">
    <source>
        <dbReference type="Proteomes" id="UP000095283"/>
    </source>
</evidence>
<dbReference type="AlphaFoldDB" id="A0A1I7WLZ6"/>
<reference evidence="2" key="1">
    <citation type="submission" date="2016-11" db="UniProtKB">
        <authorList>
            <consortium name="WormBaseParasite"/>
        </authorList>
    </citation>
    <scope>IDENTIFICATION</scope>
</reference>
<name>A0A1I7WLZ6_HETBA</name>
<proteinExistence type="predicted"/>
<accession>A0A1I7WLZ6</accession>
<protein>
    <submittedName>
        <fullName evidence="2">ABC transporter permease</fullName>
    </submittedName>
</protein>
<evidence type="ECO:0000313" key="2">
    <source>
        <dbReference type="WBParaSite" id="Hba_06091"/>
    </source>
</evidence>
<sequence length="24" mass="2693">MPQVLRISLMLTVLFDAVLDSAFI</sequence>
<dbReference type="Proteomes" id="UP000095283">
    <property type="component" value="Unplaced"/>
</dbReference>
<organism evidence="1 2">
    <name type="scientific">Heterorhabditis bacteriophora</name>
    <name type="common">Entomopathogenic nematode worm</name>
    <dbReference type="NCBI Taxonomy" id="37862"/>
    <lineage>
        <taxon>Eukaryota</taxon>
        <taxon>Metazoa</taxon>
        <taxon>Ecdysozoa</taxon>
        <taxon>Nematoda</taxon>
        <taxon>Chromadorea</taxon>
        <taxon>Rhabditida</taxon>
        <taxon>Rhabditina</taxon>
        <taxon>Rhabditomorpha</taxon>
        <taxon>Strongyloidea</taxon>
        <taxon>Heterorhabditidae</taxon>
        <taxon>Heterorhabditis</taxon>
    </lineage>
</organism>
<dbReference type="WBParaSite" id="Hba_06091">
    <property type="protein sequence ID" value="Hba_06091"/>
    <property type="gene ID" value="Hba_06091"/>
</dbReference>
<keyword evidence="1" id="KW-1185">Reference proteome</keyword>